<reference evidence="1 2" key="1">
    <citation type="journal article" date="2022" name="New Phytol.">
        <title>Ecological generalism drives hyperdiversity of secondary metabolite gene clusters in xylarialean endophytes.</title>
        <authorList>
            <person name="Franco M.E.E."/>
            <person name="Wisecaver J.H."/>
            <person name="Arnold A.E."/>
            <person name="Ju Y.M."/>
            <person name="Slot J.C."/>
            <person name="Ahrendt S."/>
            <person name="Moore L.P."/>
            <person name="Eastman K.E."/>
            <person name="Scott K."/>
            <person name="Konkel Z."/>
            <person name="Mondo S.J."/>
            <person name="Kuo A."/>
            <person name="Hayes R.D."/>
            <person name="Haridas S."/>
            <person name="Andreopoulos B."/>
            <person name="Riley R."/>
            <person name="LaButti K."/>
            <person name="Pangilinan J."/>
            <person name="Lipzen A."/>
            <person name="Amirebrahimi M."/>
            <person name="Yan J."/>
            <person name="Adam C."/>
            <person name="Keymanesh K."/>
            <person name="Ng V."/>
            <person name="Louie K."/>
            <person name="Northen T."/>
            <person name="Drula E."/>
            <person name="Henrissat B."/>
            <person name="Hsieh H.M."/>
            <person name="Youens-Clark K."/>
            <person name="Lutzoni F."/>
            <person name="Miadlikowska J."/>
            <person name="Eastwood D.C."/>
            <person name="Hamelin R.C."/>
            <person name="Grigoriev I.V."/>
            <person name="U'Ren J.M."/>
        </authorList>
    </citation>
    <scope>NUCLEOTIDE SEQUENCE [LARGE SCALE GENOMIC DNA]</scope>
    <source>
        <strain evidence="1 2">CBS 119005</strain>
    </source>
</reference>
<protein>
    <submittedName>
        <fullName evidence="1">Uncharacterized protein</fullName>
    </submittedName>
</protein>
<organism evidence="1 2">
    <name type="scientific">Hypoxylon rubiginosum</name>
    <dbReference type="NCBI Taxonomy" id="110542"/>
    <lineage>
        <taxon>Eukaryota</taxon>
        <taxon>Fungi</taxon>
        <taxon>Dikarya</taxon>
        <taxon>Ascomycota</taxon>
        <taxon>Pezizomycotina</taxon>
        <taxon>Sordariomycetes</taxon>
        <taxon>Xylariomycetidae</taxon>
        <taxon>Xylariales</taxon>
        <taxon>Hypoxylaceae</taxon>
        <taxon>Hypoxylon</taxon>
    </lineage>
</organism>
<accession>A0ACB9ZJ38</accession>
<keyword evidence="2" id="KW-1185">Reference proteome</keyword>
<gene>
    <name evidence="1" type="ORF">F4820DRAFT_403187</name>
</gene>
<comment type="caution">
    <text evidence="1">The sequence shown here is derived from an EMBL/GenBank/DDBJ whole genome shotgun (WGS) entry which is preliminary data.</text>
</comment>
<name>A0ACB9ZJ38_9PEZI</name>
<evidence type="ECO:0000313" key="2">
    <source>
        <dbReference type="Proteomes" id="UP001497700"/>
    </source>
</evidence>
<dbReference type="EMBL" id="MU393423">
    <property type="protein sequence ID" value="KAI4870725.1"/>
    <property type="molecule type" value="Genomic_DNA"/>
</dbReference>
<sequence>MSSPVAELEAGLNAMQSLKPPGVSGSRIQSLTTLCVENVQSESVLIQKIYTHFKKAPATHKLGVLYVVDSVTRRWVDQAKHHGQPINSSAKDGTFAAGVHRVTELLPVLMNDILQTAPGEQKEKIKKLIDIWEKGQTFPQPMIESFKQKLNALPAKTESTTPIGSPPPGPGLPGLPDNKPAAMEAPNAIMEALANIARQNVTAAPVNNGVPAPTNAYSAPPAQTSTPHQPIQALSQGQLPVSYSTPQQPVNLAGMSYPYPQGGQVQAHTPVPPVTASNQTPGFPGVAPGAPAATPGVDPNFQQQVMFIKLLAEQGVPFDKIPGILASMQGSGVAPPASIPTATPAAALPVGQPPYAASWGQPGFRPDESRDLGFQQVRSPNRYRNRSRSRSPPRHWGTRDSPRGRSERDYGGYGRNSPGLGHMEDREFRARGADYRQRSPGRRGRSPSPQQDFPQPPTEKWVDYDRTIPQGHIKVLSRTLFVGGVTCPESELRAAFNRHGQVQTCIVNKDKRHAFVKMMTRRDAVTAKEAMENSTFRTRWGVGFGPRDCSDYQTGISVIPINKLTDADRKWMLTAEFGGSGGKPIETGMVVEEPDIEIGAGVSSKAISRRMQTDKGGRHGPKSSRGPGTDEEADLGRWRRRDNRREEPPQDIRNDVNGPAIASFPFGIGTGPNGMPVFPPGFAFPPPAAE</sequence>
<evidence type="ECO:0000313" key="1">
    <source>
        <dbReference type="EMBL" id="KAI4870725.1"/>
    </source>
</evidence>
<proteinExistence type="predicted"/>
<dbReference type="Proteomes" id="UP001497700">
    <property type="component" value="Unassembled WGS sequence"/>
</dbReference>